<evidence type="ECO:0000313" key="1">
    <source>
        <dbReference type="EMBL" id="OGD63031.1"/>
    </source>
</evidence>
<evidence type="ECO:0000313" key="2">
    <source>
        <dbReference type="Proteomes" id="UP000177006"/>
    </source>
</evidence>
<organism evidence="1 2">
    <name type="scientific">Candidatus Beckwithbacteria bacterium RBG_13_42_9</name>
    <dbReference type="NCBI Taxonomy" id="1797457"/>
    <lineage>
        <taxon>Bacteria</taxon>
        <taxon>Candidatus Beckwithiibacteriota</taxon>
    </lineage>
</organism>
<sequence>MVDTTQNQNIPMNTPRDTKPYRGEFIVFFSDETNPDVLFHSPIADEAYKKAYEVKTEQGKQPTVIRIPEDANATAAMLFSMHT</sequence>
<protein>
    <recommendedName>
        <fullName evidence="3">DUF5678 domain-containing protein</fullName>
    </recommendedName>
</protein>
<dbReference type="Proteomes" id="UP000177006">
    <property type="component" value="Unassembled WGS sequence"/>
</dbReference>
<accession>A0A1F5E6S0</accession>
<name>A0A1F5E6S0_9BACT</name>
<comment type="caution">
    <text evidence="1">The sequence shown here is derived from an EMBL/GenBank/DDBJ whole genome shotgun (WGS) entry which is preliminary data.</text>
</comment>
<gene>
    <name evidence="1" type="ORF">A2160_05295</name>
</gene>
<reference evidence="1 2" key="1">
    <citation type="journal article" date="2016" name="Nat. Commun.">
        <title>Thousands of microbial genomes shed light on interconnected biogeochemical processes in an aquifer system.</title>
        <authorList>
            <person name="Anantharaman K."/>
            <person name="Brown C.T."/>
            <person name="Hug L.A."/>
            <person name="Sharon I."/>
            <person name="Castelle C.J."/>
            <person name="Probst A.J."/>
            <person name="Thomas B.C."/>
            <person name="Singh A."/>
            <person name="Wilkins M.J."/>
            <person name="Karaoz U."/>
            <person name="Brodie E.L."/>
            <person name="Williams K.H."/>
            <person name="Hubbard S.S."/>
            <person name="Banfield J.F."/>
        </authorList>
    </citation>
    <scope>NUCLEOTIDE SEQUENCE [LARGE SCALE GENOMIC DNA]</scope>
</reference>
<evidence type="ECO:0008006" key="3">
    <source>
        <dbReference type="Google" id="ProtNLM"/>
    </source>
</evidence>
<dbReference type="EMBL" id="MEZK01000013">
    <property type="protein sequence ID" value="OGD63031.1"/>
    <property type="molecule type" value="Genomic_DNA"/>
</dbReference>
<proteinExistence type="predicted"/>
<dbReference type="AlphaFoldDB" id="A0A1F5E6S0"/>